<reference evidence="2 9" key="4">
    <citation type="submission" date="2020-06" db="EMBL/GenBank/DDBJ databases">
        <title>Lactobacillus rhamnosus QC,genome.</title>
        <authorList>
            <person name="Yi H."/>
            <person name="Jin M."/>
        </authorList>
    </citation>
    <scope>NUCLEOTIDE SEQUENCE [LARGE SCALE GENOMIC DNA]</scope>
    <source>
        <strain evidence="2 9">QC</strain>
    </source>
</reference>
<reference evidence="4 7" key="2">
    <citation type="submission" date="2017-12" db="EMBL/GenBank/DDBJ databases">
        <title>Phylogenetic diversity of female urinary microbiome.</title>
        <authorList>
            <person name="Thomas-White K."/>
            <person name="Wolfe A.J."/>
        </authorList>
    </citation>
    <scope>NUCLEOTIDE SEQUENCE [LARGE SCALE GENOMIC DNA]</scope>
    <source>
        <strain evidence="4 7">UMB0004</strain>
    </source>
</reference>
<comment type="caution">
    <text evidence="2">The sequence shown here is derived from an EMBL/GenBank/DDBJ whole genome shotgun (WGS) entry which is preliminary data.</text>
</comment>
<dbReference type="EMBL" id="JABXWP010000004">
    <property type="protein sequence ID" value="NVO87697.1"/>
    <property type="molecule type" value="Genomic_DNA"/>
</dbReference>
<feature type="transmembrane region" description="Helical" evidence="1">
    <location>
        <begin position="46"/>
        <end position="73"/>
    </location>
</feature>
<evidence type="ECO:0000313" key="9">
    <source>
        <dbReference type="Proteomes" id="UP000542889"/>
    </source>
</evidence>
<dbReference type="EMBL" id="PKJX01000001">
    <property type="protein sequence ID" value="PLA58701.1"/>
    <property type="molecule type" value="Genomic_DNA"/>
</dbReference>
<evidence type="ECO:0000256" key="1">
    <source>
        <dbReference type="SAM" id="Phobius"/>
    </source>
</evidence>
<dbReference type="Proteomes" id="UP000307517">
    <property type="component" value="Unassembled WGS sequence"/>
</dbReference>
<dbReference type="Proteomes" id="UP000542889">
    <property type="component" value="Unassembled WGS sequence"/>
</dbReference>
<dbReference type="AlphaFoldDB" id="A0A0E3CN90"/>
<reference evidence="3 6" key="1">
    <citation type="submission" date="2017-01" db="EMBL/GenBank/DDBJ databases">
        <title>In silico prediction, in vitro antibacterial spectrum and physicochemical properties of a putative bacteriocin produced by Lactobacillus rhamnosus strain L156.4.</title>
        <authorList>
            <person name="Silveira A.M."/>
            <person name="Monteiro A.S."/>
            <person name="Santos V.L."/>
            <person name="Nicoli J.R."/>
            <person name="Azevedo V."/>
            <person name="Soares S.C."/>
            <person name="Castro-Oliveira L."/>
            <person name="Dias-Souza M.V."/>
            <person name="Nardi R.M."/>
        </authorList>
    </citation>
    <scope>NUCLEOTIDE SEQUENCE [LARGE SCALE GENOMIC DNA]</scope>
    <source>
        <strain evidence="3 6">L156.4</strain>
    </source>
</reference>
<proteinExistence type="predicted"/>
<dbReference type="OrthoDB" id="2321774at2"/>
<organism evidence="2 9">
    <name type="scientific">Lacticaseibacillus rhamnosus</name>
    <name type="common">Lactobacillus rhamnosus</name>
    <dbReference type="NCBI Taxonomy" id="47715"/>
    <lineage>
        <taxon>Bacteria</taxon>
        <taxon>Bacillati</taxon>
        <taxon>Bacillota</taxon>
        <taxon>Bacilli</taxon>
        <taxon>Lactobacillales</taxon>
        <taxon>Lactobacillaceae</taxon>
        <taxon>Lacticaseibacillus</taxon>
    </lineage>
</organism>
<keyword evidence="1" id="KW-1133">Transmembrane helix</keyword>
<accession>A0A2A5L6T1</accession>
<name>A0A0E3CN90_LACRH</name>
<feature type="transmembrane region" description="Helical" evidence="1">
    <location>
        <begin position="7"/>
        <end position="40"/>
    </location>
</feature>
<evidence type="ECO:0000313" key="3">
    <source>
        <dbReference type="EMBL" id="ONN75219.1"/>
    </source>
</evidence>
<gene>
    <name evidence="3" type="ORF">BWR10_04880</name>
    <name evidence="4" type="ORF">CYJ91_04055</name>
    <name evidence="5" type="ORF">E6L36_09725</name>
    <name evidence="2" type="ORF">HWN39_04190</name>
</gene>
<keyword evidence="1" id="KW-0812">Transmembrane</keyword>
<dbReference type="GeneID" id="69831514"/>
<dbReference type="EMBL" id="SSHM01000001">
    <property type="protein sequence ID" value="THC80643.1"/>
    <property type="molecule type" value="Genomic_DNA"/>
</dbReference>
<protein>
    <submittedName>
        <fullName evidence="2">Uncharacterized protein</fullName>
    </submittedName>
</protein>
<evidence type="ECO:0000313" key="6">
    <source>
        <dbReference type="Proteomes" id="UP000189067"/>
    </source>
</evidence>
<dbReference type="EMBL" id="MTJY01000023">
    <property type="protein sequence ID" value="ONN75219.1"/>
    <property type="molecule type" value="Genomic_DNA"/>
</dbReference>
<evidence type="ECO:0000313" key="5">
    <source>
        <dbReference type="EMBL" id="THC80643.1"/>
    </source>
</evidence>
<keyword evidence="1" id="KW-0472">Membrane</keyword>
<evidence type="ECO:0000313" key="4">
    <source>
        <dbReference type="EMBL" id="PLA58701.1"/>
    </source>
</evidence>
<dbReference type="Proteomes" id="UP000189067">
    <property type="component" value="Unassembled WGS sequence"/>
</dbReference>
<evidence type="ECO:0000313" key="7">
    <source>
        <dbReference type="Proteomes" id="UP000234212"/>
    </source>
</evidence>
<reference evidence="5 8" key="3">
    <citation type="submission" date="2019-04" db="EMBL/GenBank/DDBJ databases">
        <title>Genome Announcement to Ensure Probiotic Safety of Lactobacillus rhamnosus UBLR-58.</title>
        <authorList>
            <person name="Sulthana A."/>
            <person name="Lakshmi S.G."/>
            <person name="Madempudi R.S."/>
        </authorList>
    </citation>
    <scope>NUCLEOTIDE SEQUENCE [LARGE SCALE GENOMIC DNA]</scope>
    <source>
        <strain evidence="5 8">UBLR-58</strain>
    </source>
</reference>
<dbReference type="RefSeq" id="WP_005684614.1">
    <property type="nucleotide sequence ID" value="NZ_CABFNI010000013.1"/>
</dbReference>
<dbReference type="Proteomes" id="UP000234212">
    <property type="component" value="Unassembled WGS sequence"/>
</dbReference>
<dbReference type="OMA" id="HAIYENF"/>
<evidence type="ECO:0000313" key="2">
    <source>
        <dbReference type="EMBL" id="NVO87697.1"/>
    </source>
</evidence>
<sequence>MKIAFKLLLWVLVAGVALFPALLLILFVIGLSVVISGALAVSAVGFVMGTIFVALVGLGIMIPSVLLIIRFMTFRTVNARFQRGGERLVLPVRVHLTGRAIYHAIYENYKAGRRQGKHVFQAWSFGLETYFHEDLQAYLADQILAQHGPEMAEAFVLDKRHSYTIAY</sequence>
<evidence type="ECO:0000313" key="8">
    <source>
        <dbReference type="Proteomes" id="UP000307517"/>
    </source>
</evidence>
<accession>A0A0E3CN90</accession>